<organism evidence="2 3">
    <name type="scientific">[Emmonsia] crescens</name>
    <dbReference type="NCBI Taxonomy" id="73230"/>
    <lineage>
        <taxon>Eukaryota</taxon>
        <taxon>Fungi</taxon>
        <taxon>Dikarya</taxon>
        <taxon>Ascomycota</taxon>
        <taxon>Pezizomycotina</taxon>
        <taxon>Eurotiomycetes</taxon>
        <taxon>Eurotiomycetidae</taxon>
        <taxon>Onygenales</taxon>
        <taxon>Ajellomycetaceae</taxon>
        <taxon>Emergomyces</taxon>
    </lineage>
</organism>
<dbReference type="AlphaFoldDB" id="A0A0G2IBC1"/>
<dbReference type="Proteomes" id="UP000034164">
    <property type="component" value="Unassembled WGS sequence"/>
</dbReference>
<accession>A0A0G2IBC1</accession>
<protein>
    <submittedName>
        <fullName evidence="2">Uncharacterized protein</fullName>
    </submittedName>
</protein>
<feature type="region of interest" description="Disordered" evidence="1">
    <location>
        <begin position="19"/>
        <end position="67"/>
    </location>
</feature>
<evidence type="ECO:0000313" key="3">
    <source>
        <dbReference type="Proteomes" id="UP000034164"/>
    </source>
</evidence>
<evidence type="ECO:0000313" key="2">
    <source>
        <dbReference type="EMBL" id="KKZ67565.1"/>
    </source>
</evidence>
<proteinExistence type="predicted"/>
<dbReference type="VEuPathDB" id="FungiDB:EMCG_06799"/>
<reference evidence="3" key="1">
    <citation type="journal article" date="2015" name="PLoS Genet.">
        <title>The dynamic genome and transcriptome of the human fungal pathogen Blastomyces and close relative Emmonsia.</title>
        <authorList>
            <person name="Munoz J.F."/>
            <person name="Gauthier G.M."/>
            <person name="Desjardins C.A."/>
            <person name="Gallo J.E."/>
            <person name="Holder J."/>
            <person name="Sullivan T.D."/>
            <person name="Marty A.J."/>
            <person name="Carmen J.C."/>
            <person name="Chen Z."/>
            <person name="Ding L."/>
            <person name="Gujja S."/>
            <person name="Magrini V."/>
            <person name="Misas E."/>
            <person name="Mitreva M."/>
            <person name="Priest M."/>
            <person name="Saif S."/>
            <person name="Whiston E.A."/>
            <person name="Young S."/>
            <person name="Zeng Q."/>
            <person name="Goldman W.E."/>
            <person name="Mardis E.R."/>
            <person name="Taylor J.W."/>
            <person name="McEwen J.G."/>
            <person name="Clay O.K."/>
            <person name="Klein B.S."/>
            <person name="Cuomo C.A."/>
        </authorList>
    </citation>
    <scope>NUCLEOTIDE SEQUENCE [LARGE SCALE GENOMIC DNA]</scope>
    <source>
        <strain evidence="3">UAMH 3008</strain>
    </source>
</reference>
<name>A0A0G2IBC1_9EURO</name>
<comment type="caution">
    <text evidence="2">The sequence shown here is derived from an EMBL/GenBank/DDBJ whole genome shotgun (WGS) entry which is preliminary data.</text>
</comment>
<evidence type="ECO:0000256" key="1">
    <source>
        <dbReference type="SAM" id="MobiDB-lite"/>
    </source>
</evidence>
<dbReference type="EMBL" id="LCZI01000234">
    <property type="protein sequence ID" value="KKZ67565.1"/>
    <property type="molecule type" value="Genomic_DNA"/>
</dbReference>
<sequence length="67" mass="7134">MSLMITLPTFASHLTTLAAPSARKSSFSPTLRPPLKPRQPSRLLHPPSPSQKPSAMPSPVLPSPAHS</sequence>
<gene>
    <name evidence="2" type="ORF">EMCG_06799</name>
</gene>